<proteinExistence type="predicted"/>
<dbReference type="AlphaFoldDB" id="A0A1D2QNU2"/>
<gene>
    <name evidence="1" type="ORF">AB835_09825</name>
</gene>
<protein>
    <submittedName>
        <fullName evidence="1">Uncharacterized protein</fullName>
    </submittedName>
</protein>
<evidence type="ECO:0000313" key="1">
    <source>
        <dbReference type="EMBL" id="ODS23246.1"/>
    </source>
</evidence>
<name>A0A1D2QNU2_9GAMM</name>
<reference evidence="1 2" key="1">
    <citation type="journal article" date="2016" name="Appl. Environ. Microbiol.">
        <title>Lack of Overt Genome Reduction in the Bryostatin-Producing Bryozoan Symbiont "Candidatus Endobugula sertula".</title>
        <authorList>
            <person name="Miller I.J."/>
            <person name="Vanee N."/>
            <person name="Fong S.S."/>
            <person name="Lim-Fong G.E."/>
            <person name="Kwan J.C."/>
        </authorList>
    </citation>
    <scope>NUCLEOTIDE SEQUENCE [LARGE SCALE GENOMIC DNA]</scope>
    <source>
        <strain evidence="1">AB1-4</strain>
    </source>
</reference>
<dbReference type="STRING" id="62101.AB835_09825"/>
<dbReference type="EMBL" id="MDLC01000034">
    <property type="protein sequence ID" value="ODS23246.1"/>
    <property type="molecule type" value="Genomic_DNA"/>
</dbReference>
<sequence>MRTLLELREETPLPFASRLLPCPDGSAHLMVMPETFWKQLDILIAEEYDLDLKGIIEFCFGLAEETVEQEGWDFDIALRELLMYYIYRNFSGYAADKHNLANDNRDDVYTPSNE</sequence>
<accession>A0A1D2QNU2</accession>
<comment type="caution">
    <text evidence="1">The sequence shown here is derived from an EMBL/GenBank/DDBJ whole genome shotgun (WGS) entry which is preliminary data.</text>
</comment>
<evidence type="ECO:0000313" key="2">
    <source>
        <dbReference type="Proteomes" id="UP000242502"/>
    </source>
</evidence>
<dbReference type="Proteomes" id="UP000242502">
    <property type="component" value="Unassembled WGS sequence"/>
</dbReference>
<organism evidence="1 2">
    <name type="scientific">Candidatus Endobugula sertula</name>
    <name type="common">Bugula neritina bacterial symbiont</name>
    <dbReference type="NCBI Taxonomy" id="62101"/>
    <lineage>
        <taxon>Bacteria</taxon>
        <taxon>Pseudomonadati</taxon>
        <taxon>Pseudomonadota</taxon>
        <taxon>Gammaproteobacteria</taxon>
        <taxon>Cellvibrionales</taxon>
        <taxon>Cellvibrionaceae</taxon>
        <taxon>Candidatus Endobugula</taxon>
    </lineage>
</organism>